<evidence type="ECO:0000313" key="8">
    <source>
        <dbReference type="Proteomes" id="UP000886520"/>
    </source>
</evidence>
<dbReference type="Gene3D" id="1.10.30.10">
    <property type="entry name" value="High mobility group box domain"/>
    <property type="match status" value="1"/>
</dbReference>
<feature type="compositionally biased region" description="Basic residues" evidence="5">
    <location>
        <begin position="19"/>
        <end position="30"/>
    </location>
</feature>
<protein>
    <recommendedName>
        <fullName evidence="6">HMG box domain-containing protein</fullName>
    </recommendedName>
</protein>
<dbReference type="InterPro" id="IPR009071">
    <property type="entry name" value="HMG_box_dom"/>
</dbReference>
<feature type="DNA-binding region" description="HMG box" evidence="4">
    <location>
        <begin position="38"/>
        <end position="107"/>
    </location>
</feature>
<dbReference type="PROSITE" id="PS50118">
    <property type="entry name" value="HMG_BOX_2"/>
    <property type="match status" value="1"/>
</dbReference>
<evidence type="ECO:0000259" key="6">
    <source>
        <dbReference type="PROSITE" id="PS50118"/>
    </source>
</evidence>
<feature type="region of interest" description="Disordered" evidence="5">
    <location>
        <begin position="1"/>
        <end position="45"/>
    </location>
</feature>
<dbReference type="PANTHER" id="PTHR46261:SF1">
    <property type="entry name" value="HIGH MOBILITY GROUP B PROTEIN 1"/>
    <property type="match status" value="1"/>
</dbReference>
<dbReference type="GO" id="GO:0003677">
    <property type="term" value="F:DNA binding"/>
    <property type="evidence" value="ECO:0007669"/>
    <property type="project" value="UniProtKB-UniRule"/>
</dbReference>
<feature type="domain" description="HMG box" evidence="6">
    <location>
        <begin position="38"/>
        <end position="107"/>
    </location>
</feature>
<evidence type="ECO:0000256" key="2">
    <source>
        <dbReference type="ARBA" id="ARBA00023125"/>
    </source>
</evidence>
<comment type="caution">
    <text evidence="7">The sequence shown here is derived from an EMBL/GenBank/DDBJ whole genome shotgun (WGS) entry which is preliminary data.</text>
</comment>
<organism evidence="7 8">
    <name type="scientific">Adiantum capillus-veneris</name>
    <name type="common">Maidenhair fern</name>
    <dbReference type="NCBI Taxonomy" id="13818"/>
    <lineage>
        <taxon>Eukaryota</taxon>
        <taxon>Viridiplantae</taxon>
        <taxon>Streptophyta</taxon>
        <taxon>Embryophyta</taxon>
        <taxon>Tracheophyta</taxon>
        <taxon>Polypodiopsida</taxon>
        <taxon>Polypodiidae</taxon>
        <taxon>Polypodiales</taxon>
        <taxon>Pteridineae</taxon>
        <taxon>Pteridaceae</taxon>
        <taxon>Vittarioideae</taxon>
        <taxon>Adiantum</taxon>
    </lineage>
</organism>
<accession>A0A9D4ULB2</accession>
<keyword evidence="8" id="KW-1185">Reference proteome</keyword>
<keyword evidence="2 4" id="KW-0238">DNA-binding</keyword>
<name>A0A9D4ULB2_ADICA</name>
<proteinExistence type="predicted"/>
<dbReference type="PANTHER" id="PTHR46261">
    <property type="entry name" value="HIGH MOBILITY GROUP B PROTEIN 4-RELATED"/>
    <property type="match status" value="1"/>
</dbReference>
<dbReference type="EMBL" id="JABFUD020000014">
    <property type="protein sequence ID" value="KAI5069951.1"/>
    <property type="molecule type" value="Genomic_DNA"/>
</dbReference>
<keyword evidence="3 4" id="KW-0539">Nucleus</keyword>
<dbReference type="SMART" id="SM00398">
    <property type="entry name" value="HMG"/>
    <property type="match status" value="1"/>
</dbReference>
<dbReference type="Pfam" id="PF00505">
    <property type="entry name" value="HMG_box"/>
    <property type="match status" value="1"/>
</dbReference>
<evidence type="ECO:0000313" key="7">
    <source>
        <dbReference type="EMBL" id="KAI5069951.1"/>
    </source>
</evidence>
<evidence type="ECO:0000256" key="3">
    <source>
        <dbReference type="ARBA" id="ARBA00023242"/>
    </source>
</evidence>
<dbReference type="PRINTS" id="PR00886">
    <property type="entry name" value="HIGHMOBLTY12"/>
</dbReference>
<dbReference type="AlphaFoldDB" id="A0A9D4ULB2"/>
<sequence>MKDTKAKSKDSKLSVKNDKAKKRQARKERKAKKDPNKPKRPPTPFFIYLEEFRKIFKEQHPDVKGVSEVARACGEKWKVMSAQEKAPYEEKGAQRRAEYEKTLTAYNQKMSAGAASKREMESKQGSSNSENLDDEGDDDDEEDEE</sequence>
<comment type="subcellular location">
    <subcellularLocation>
        <location evidence="1">Nucleus</location>
    </subcellularLocation>
</comment>
<evidence type="ECO:0000256" key="4">
    <source>
        <dbReference type="PROSITE-ProRule" id="PRU00267"/>
    </source>
</evidence>
<dbReference type="InterPro" id="IPR036910">
    <property type="entry name" value="HMG_box_dom_sf"/>
</dbReference>
<evidence type="ECO:0000256" key="1">
    <source>
        <dbReference type="ARBA" id="ARBA00004123"/>
    </source>
</evidence>
<gene>
    <name evidence="7" type="ORF">GOP47_0014294</name>
</gene>
<feature type="region of interest" description="Disordered" evidence="5">
    <location>
        <begin position="110"/>
        <end position="145"/>
    </location>
</feature>
<dbReference type="Proteomes" id="UP000886520">
    <property type="component" value="Chromosome 14"/>
</dbReference>
<dbReference type="GO" id="GO:0005634">
    <property type="term" value="C:nucleus"/>
    <property type="evidence" value="ECO:0007669"/>
    <property type="project" value="UniProtKB-SubCell"/>
</dbReference>
<dbReference type="OrthoDB" id="1919336at2759"/>
<feature type="compositionally biased region" description="Basic and acidic residues" evidence="5">
    <location>
        <begin position="1"/>
        <end position="18"/>
    </location>
</feature>
<feature type="compositionally biased region" description="Acidic residues" evidence="5">
    <location>
        <begin position="131"/>
        <end position="145"/>
    </location>
</feature>
<dbReference type="SUPFAM" id="SSF47095">
    <property type="entry name" value="HMG-box"/>
    <property type="match status" value="1"/>
</dbReference>
<reference evidence="7" key="1">
    <citation type="submission" date="2021-01" db="EMBL/GenBank/DDBJ databases">
        <title>Adiantum capillus-veneris genome.</title>
        <authorList>
            <person name="Fang Y."/>
            <person name="Liao Q."/>
        </authorList>
    </citation>
    <scope>NUCLEOTIDE SEQUENCE</scope>
    <source>
        <strain evidence="7">H3</strain>
        <tissue evidence="7">Leaf</tissue>
    </source>
</reference>
<evidence type="ECO:0000256" key="5">
    <source>
        <dbReference type="SAM" id="MobiDB-lite"/>
    </source>
</evidence>
<dbReference type="InterPro" id="IPR031061">
    <property type="entry name" value="HMGB_plant"/>
</dbReference>
<dbReference type="CDD" id="cd22005">
    <property type="entry name" value="HMG-box_AtHMGB1-like"/>
    <property type="match status" value="1"/>
</dbReference>